<keyword evidence="3" id="KW-1185">Reference proteome</keyword>
<dbReference type="AlphaFoldDB" id="A0AAD7DFH3"/>
<dbReference type="PANTHER" id="PTHR33099">
    <property type="entry name" value="FE2OG DIOXYGENASE DOMAIN-CONTAINING PROTEIN"/>
    <property type="match status" value="1"/>
</dbReference>
<dbReference type="Proteomes" id="UP001221757">
    <property type="component" value="Unassembled WGS sequence"/>
</dbReference>
<dbReference type="EMBL" id="JARKIE010000075">
    <property type="protein sequence ID" value="KAJ7689035.1"/>
    <property type="molecule type" value="Genomic_DNA"/>
</dbReference>
<protein>
    <submittedName>
        <fullName evidence="2">Uncharacterized protein</fullName>
    </submittedName>
</protein>
<name>A0AAD7DFH3_MYCRO</name>
<organism evidence="2 3">
    <name type="scientific">Mycena rosella</name>
    <name type="common">Pink bonnet</name>
    <name type="synonym">Agaricus rosellus</name>
    <dbReference type="NCBI Taxonomy" id="1033263"/>
    <lineage>
        <taxon>Eukaryota</taxon>
        <taxon>Fungi</taxon>
        <taxon>Dikarya</taxon>
        <taxon>Basidiomycota</taxon>
        <taxon>Agaricomycotina</taxon>
        <taxon>Agaricomycetes</taxon>
        <taxon>Agaricomycetidae</taxon>
        <taxon>Agaricales</taxon>
        <taxon>Marasmiineae</taxon>
        <taxon>Mycenaceae</taxon>
        <taxon>Mycena</taxon>
    </lineage>
</organism>
<evidence type="ECO:0000256" key="1">
    <source>
        <dbReference type="SAM" id="MobiDB-lite"/>
    </source>
</evidence>
<feature type="compositionally biased region" description="Polar residues" evidence="1">
    <location>
        <begin position="30"/>
        <end position="42"/>
    </location>
</feature>
<evidence type="ECO:0000313" key="3">
    <source>
        <dbReference type="Proteomes" id="UP001221757"/>
    </source>
</evidence>
<feature type="compositionally biased region" description="Acidic residues" evidence="1">
    <location>
        <begin position="14"/>
        <end position="25"/>
    </location>
</feature>
<sequence>MEPTFAPRPPSEIIDIDDDSEDEGSEITKKSQPATVPENTFSDFESDGEDDDENEVEQKPLISPSTDIRGDFDSALEDGFDFDGVFAFSERYAMGVAPNPCLNFDGLGTVGIPLSERDARAIISACVAPPNTSGIWELPSEKIHFDNPAWDAWIQNTAGVAAATALNACAPVRPSFSFKKLVIHESSSPTTHYKEPVDEDESNTKIGDFIAVLPSIFQGGQLQLHHTGQVKSLNFAHQSGLATSIVAAYSGVEQTLAGVTSGYRLSLVYDILFPITHADVRPTLPEMQGATQKLYNIMLSWKQDASGEAPGSLACLLHHKYTSTKNFRAQSLTGVDALLISHLYPLARQLKFRIYFAQVRLTVSTMASAPDDGYGCGYGRSYGRGWGRRRYNYYDYDDDDEIDEDEFEDDEGSREESLVLSRVVDLCGMPVNVNIDLEAEDLINGSITDQAADTTNFEIEERTMATRTAVYNRTVLLIWPKDSDADLNVTVGDIYDYACNTLQSSLTVAPTEKERKLVDQLLECCQTRPQEPKLPRVVQVLRESADRWNDVAILLRALKACGVDKNTGRMGPEGFVSAYQAFGWAALKDCYNDAMKNDESNARRHALLARLTQMAADEEDAEVAAWCTAQADSILRSLSKVDAARIPWLADLGLSRGGEFLRDVIFPQLQAQKLDKTFWMPFIQRLQQTMRDIPTTAPDVVSGLIVQCVAQTARNLPAFPTRVIQNPYGYHVTERHEKSSEAVLEVVKLCVETRNEALCVKIFSRMREAARLGNFRAEFPPWLYYAELCASVNLYLQTVPATAAMEAIFRPFFVDAVDWLISAARTAPGGKTITPCPLNEQHKATIMLAARKVGGISVLKQRLTADALKGHDSSTLQGLVRSVAKEFPRQALVHDPVALQAYNDVVIGLVRTAIDTFDTSSLVKKNGPGYPYYHSSVNPSDVMIKLVQFCFELGAQSQCQRLLLRFVPPPTGSTVPQHVSTTLAPFLPVLRQYLVGEGLDFQVDPYKMFAAAMVRAFAEQVMAQKPHEVVPAAQLQGVGCKACAECRELKAFFCSDKSTISFPRVQSIRTHLERYLGVTRAWGVVWETRKYGSPHTLHITKPASMTALGLWATNSQSGKTLLHGLGDPATQTRILGADYAWVYARIYGLPAPPAPLANASQTLNAQKRAAPAGPSTVPAAKKARTS</sequence>
<dbReference type="PANTHER" id="PTHR33099:SF7">
    <property type="entry name" value="MYND-TYPE DOMAIN-CONTAINING PROTEIN"/>
    <property type="match status" value="1"/>
</dbReference>
<evidence type="ECO:0000313" key="2">
    <source>
        <dbReference type="EMBL" id="KAJ7689035.1"/>
    </source>
</evidence>
<gene>
    <name evidence="2" type="ORF">B0H17DRAFT_1067547</name>
</gene>
<feature type="compositionally biased region" description="Pro residues" evidence="1">
    <location>
        <begin position="1"/>
        <end position="10"/>
    </location>
</feature>
<comment type="caution">
    <text evidence="2">The sequence shown here is derived from an EMBL/GenBank/DDBJ whole genome shotgun (WGS) entry which is preliminary data.</text>
</comment>
<reference evidence="2" key="1">
    <citation type="submission" date="2023-03" db="EMBL/GenBank/DDBJ databases">
        <title>Massive genome expansion in bonnet fungi (Mycena s.s.) driven by repeated elements and novel gene families across ecological guilds.</title>
        <authorList>
            <consortium name="Lawrence Berkeley National Laboratory"/>
            <person name="Harder C.B."/>
            <person name="Miyauchi S."/>
            <person name="Viragh M."/>
            <person name="Kuo A."/>
            <person name="Thoen E."/>
            <person name="Andreopoulos B."/>
            <person name="Lu D."/>
            <person name="Skrede I."/>
            <person name="Drula E."/>
            <person name="Henrissat B."/>
            <person name="Morin E."/>
            <person name="Kohler A."/>
            <person name="Barry K."/>
            <person name="LaButti K."/>
            <person name="Morin E."/>
            <person name="Salamov A."/>
            <person name="Lipzen A."/>
            <person name="Mereny Z."/>
            <person name="Hegedus B."/>
            <person name="Baldrian P."/>
            <person name="Stursova M."/>
            <person name="Weitz H."/>
            <person name="Taylor A."/>
            <person name="Grigoriev I.V."/>
            <person name="Nagy L.G."/>
            <person name="Martin F."/>
            <person name="Kauserud H."/>
        </authorList>
    </citation>
    <scope>NUCLEOTIDE SEQUENCE</scope>
    <source>
        <strain evidence="2">CBHHK067</strain>
    </source>
</reference>
<feature type="region of interest" description="Disordered" evidence="1">
    <location>
        <begin position="1"/>
        <end position="70"/>
    </location>
</feature>
<feature type="region of interest" description="Disordered" evidence="1">
    <location>
        <begin position="1157"/>
        <end position="1186"/>
    </location>
</feature>
<accession>A0AAD7DFH3</accession>
<feature type="compositionally biased region" description="Acidic residues" evidence="1">
    <location>
        <begin position="44"/>
        <end position="55"/>
    </location>
</feature>
<proteinExistence type="predicted"/>